<dbReference type="EMBL" id="LR862144">
    <property type="protein sequence ID" value="CAD1824710.1"/>
    <property type="molecule type" value="Genomic_DNA"/>
</dbReference>
<sequence length="133" mass="13977">MGIDELAAGGAASGGSAVGGAASRGPAAGGATSSRGRQRDSVELLRDFGRTCRGWCGFGRIGRGWRGFRQIGRGWRGFESRTAAGLGGARRIEHRGCRRQGKTRQSSVKLGRGGAETWRSSTNRAPRLSTTRA</sequence>
<dbReference type="AlphaFoldDB" id="A0A6V7P1K9"/>
<feature type="compositionally biased region" description="Low complexity" evidence="1">
    <location>
        <begin position="19"/>
        <end position="35"/>
    </location>
</feature>
<reference evidence="2" key="1">
    <citation type="submission" date="2020-07" db="EMBL/GenBank/DDBJ databases">
        <authorList>
            <person name="Lin J."/>
        </authorList>
    </citation>
    <scope>NUCLEOTIDE SEQUENCE</scope>
</reference>
<feature type="region of interest" description="Disordered" evidence="1">
    <location>
        <begin position="83"/>
        <end position="133"/>
    </location>
</feature>
<gene>
    <name evidence="2" type="ORF">CB5_LOCUS7921</name>
</gene>
<protein>
    <submittedName>
        <fullName evidence="2">Uncharacterized protein</fullName>
    </submittedName>
</protein>
<evidence type="ECO:0000313" key="2">
    <source>
        <dbReference type="EMBL" id="CAD1824710.1"/>
    </source>
</evidence>
<accession>A0A6V7P1K9</accession>
<feature type="region of interest" description="Disordered" evidence="1">
    <location>
        <begin position="1"/>
        <end position="40"/>
    </location>
</feature>
<feature type="compositionally biased region" description="Polar residues" evidence="1">
    <location>
        <begin position="118"/>
        <end position="133"/>
    </location>
</feature>
<organism evidence="2">
    <name type="scientific">Ananas comosus var. bracteatus</name>
    <name type="common">red pineapple</name>
    <dbReference type="NCBI Taxonomy" id="296719"/>
    <lineage>
        <taxon>Eukaryota</taxon>
        <taxon>Viridiplantae</taxon>
        <taxon>Streptophyta</taxon>
        <taxon>Embryophyta</taxon>
        <taxon>Tracheophyta</taxon>
        <taxon>Spermatophyta</taxon>
        <taxon>Magnoliopsida</taxon>
        <taxon>Liliopsida</taxon>
        <taxon>Poales</taxon>
        <taxon>Bromeliaceae</taxon>
        <taxon>Bromelioideae</taxon>
        <taxon>Ananas</taxon>
    </lineage>
</organism>
<evidence type="ECO:0000256" key="1">
    <source>
        <dbReference type="SAM" id="MobiDB-lite"/>
    </source>
</evidence>
<proteinExistence type="predicted"/>
<name>A0A6V7P1K9_ANACO</name>